<evidence type="ECO:0000256" key="1">
    <source>
        <dbReference type="SAM" id="SignalP"/>
    </source>
</evidence>
<organism evidence="2 3">
    <name type="scientific">Saccharothrix espanaensis (strain ATCC 51144 / DSM 44229 / JCM 9112 / NBRC 15066 / NRRL 15764)</name>
    <dbReference type="NCBI Taxonomy" id="1179773"/>
    <lineage>
        <taxon>Bacteria</taxon>
        <taxon>Bacillati</taxon>
        <taxon>Actinomycetota</taxon>
        <taxon>Actinomycetes</taxon>
        <taxon>Pseudonocardiales</taxon>
        <taxon>Pseudonocardiaceae</taxon>
        <taxon>Saccharothrix</taxon>
    </lineage>
</organism>
<dbReference type="Proteomes" id="UP000006281">
    <property type="component" value="Chromosome"/>
</dbReference>
<proteinExistence type="predicted"/>
<protein>
    <recommendedName>
        <fullName evidence="4">Secreted protein</fullName>
    </recommendedName>
</protein>
<evidence type="ECO:0000313" key="3">
    <source>
        <dbReference type="Proteomes" id="UP000006281"/>
    </source>
</evidence>
<sequence length="112" mass="12189">MLQRLAGKIVCCGAAMALSLGAPAYASASATVGTADQEGYSCESVEWYGHDVEAQGCEPEESPNLKPDPFIIYSKLDLLPRYIVCQSGSQVWDVIRGNDCEYVWYGSDDERA</sequence>
<dbReference type="RefSeq" id="WP_015103059.1">
    <property type="nucleotide sequence ID" value="NC_019673.1"/>
</dbReference>
<accession>K0K5S3</accession>
<keyword evidence="3" id="KW-1185">Reference proteome</keyword>
<dbReference type="EMBL" id="HE804045">
    <property type="protein sequence ID" value="CCH32947.1"/>
    <property type="molecule type" value="Genomic_DNA"/>
</dbReference>
<keyword evidence="1" id="KW-0732">Signal</keyword>
<evidence type="ECO:0008006" key="4">
    <source>
        <dbReference type="Google" id="ProtNLM"/>
    </source>
</evidence>
<feature type="signal peptide" evidence="1">
    <location>
        <begin position="1"/>
        <end position="26"/>
    </location>
</feature>
<dbReference type="AlphaFoldDB" id="K0K5S3"/>
<name>K0K5S3_SACES</name>
<evidence type="ECO:0000313" key="2">
    <source>
        <dbReference type="EMBL" id="CCH32947.1"/>
    </source>
</evidence>
<gene>
    <name evidence="2" type="ordered locus">BN6_56880</name>
</gene>
<feature type="chain" id="PRO_5038835050" description="Secreted protein" evidence="1">
    <location>
        <begin position="27"/>
        <end position="112"/>
    </location>
</feature>
<reference evidence="2 3" key="1">
    <citation type="journal article" date="2012" name="BMC Genomics">
        <title>Complete genome sequence of Saccharothrix espanaensis DSM 44229T and comparison to the other completely sequenced Pseudonocardiaceae.</title>
        <authorList>
            <person name="Strobel T."/>
            <person name="Al-Dilaimi A."/>
            <person name="Blom J."/>
            <person name="Gessner A."/>
            <person name="Kalinowski J."/>
            <person name="Luzhetska M."/>
            <person name="Puhler A."/>
            <person name="Szczepanowski R."/>
            <person name="Bechthold A."/>
            <person name="Ruckert C."/>
        </authorList>
    </citation>
    <scope>NUCLEOTIDE SEQUENCE [LARGE SCALE GENOMIC DNA]</scope>
    <source>
        <strain evidence="3">ATCC 51144 / DSM 44229 / JCM 9112 / NBRC 15066 / NRRL 15764</strain>
    </source>
</reference>
<dbReference type="KEGG" id="sesp:BN6_56880"/>
<dbReference type="HOGENOM" id="CLU_2144023_0_0_11"/>